<evidence type="ECO:0000313" key="2">
    <source>
        <dbReference type="Proteomes" id="UP000469421"/>
    </source>
</evidence>
<organism evidence="1 2">
    <name type="scientific">Alcanivorax sediminis</name>
    <dbReference type="NCBI Taxonomy" id="2663008"/>
    <lineage>
        <taxon>Bacteria</taxon>
        <taxon>Pseudomonadati</taxon>
        <taxon>Pseudomonadota</taxon>
        <taxon>Gammaproteobacteria</taxon>
        <taxon>Oceanospirillales</taxon>
        <taxon>Alcanivoracaceae</taxon>
        <taxon>Alcanivorax</taxon>
    </lineage>
</organism>
<reference evidence="1 2" key="1">
    <citation type="submission" date="2019-10" db="EMBL/GenBank/DDBJ databases">
        <title>Alcanivorax sp.PA15-N-34 draft genome sequence.</title>
        <authorList>
            <person name="Liao X."/>
            <person name="Shao Z."/>
        </authorList>
    </citation>
    <scope>NUCLEOTIDE SEQUENCE [LARGE SCALE GENOMIC DNA]</scope>
    <source>
        <strain evidence="1 2">PA15-N-34</strain>
    </source>
</reference>
<protein>
    <submittedName>
        <fullName evidence="1">Uncharacterized protein</fullName>
    </submittedName>
</protein>
<comment type="caution">
    <text evidence="1">The sequence shown here is derived from an EMBL/GenBank/DDBJ whole genome shotgun (WGS) entry which is preliminary data.</text>
</comment>
<dbReference type="Proteomes" id="UP000469421">
    <property type="component" value="Unassembled WGS sequence"/>
</dbReference>
<name>A0A6N7LSC2_9GAMM</name>
<keyword evidence="2" id="KW-1185">Reference proteome</keyword>
<dbReference type="AlphaFoldDB" id="A0A6N7LSC2"/>
<dbReference type="EMBL" id="WIRE01000001">
    <property type="protein sequence ID" value="MQX52186.1"/>
    <property type="molecule type" value="Genomic_DNA"/>
</dbReference>
<gene>
    <name evidence="1" type="ORF">GFN93_02935</name>
</gene>
<proteinExistence type="predicted"/>
<accession>A0A6N7LSC2</accession>
<sequence>MSDFELIFRGELAEGVDQQDCIEALAVRLKTEPDTIRTRFFQHWPVTVLATDNEAKAKRVQQVFEEAGAIVTLQSVAQTSAPLMTSSSEKPASKRGLWIAASVLLLAGVGAFAGWYTQPLWQTHQHPLLQRAEAALASDDLLLLAHLDVKKLTDIEQRFMTVTDPEALPSSGTDLLSDLARVGIDPKKQLDTALLAGYQADQALEFAAVLLGQFDPEKVKALVKQRYDLDPSQSQANRLVFDYTDEMTCERSAPMVILIETDRLLISTQSRIDGLVTRFGQSSTAAIDLAAWQTYRADKLASATVFAPTAVTESSRGMSGMSGMMMRGASQALGPLTAAYLGASVTAMPPGIRFEATVSGTDAQALDSQADALRNQLQELTDTLAHHEPETVKLLKRVAVVRSKDQLGASLVLDGNAGEELMSLGQAVMGQMFSISSSMAGEENTERQEQLEDNPARFFLQFDPANLAAFDDIPDDHFHAAWKQGPLALRIKEIGVDPKNDNRSYLLLNGQGRSLTNVAKEQGGSLVVSGIYDQSGNAIMPAPSCGQNRNQDPAMLSKTMDGTYYADGEFQHYGKHEVDKKVLLAPGTSLDAVARVEGEMTLQVATRTEARVVQMPVTGASVQLAGARVAFGNSEGQSLSYVTSGDVSRILAVRALNKDGKPLASQSHSSFGPVLGTGKAHQYDYHGTPVSVEVVIATELKPLRYPFVIENIQPWQDTDFSAQALRLPEITDRRAVDEALQQPLPADAAQYDNYGNPPKGTVVAGPVQLALTSVQAGGFQGLYSQWDVRTVKLAALEGNRVAGNILLQEIIDSNGVSHEVEASGGFGLKQEGMFFNDEFRPSHAYLTGSAVASTREYEGAQPTELSGQVELQIPEKIVTLHGPLALGEEWTQGPVSLTAQALSENSLQLNVATGIGQLVAVELFDADGQPVGNQLQVWGSEQNNVRAQVSLSGVPASMTLHVIEESRTVQYPWRLSLEENTDQ</sequence>
<dbReference type="RefSeq" id="WP_153498920.1">
    <property type="nucleotide sequence ID" value="NZ_WIRE01000001.1"/>
</dbReference>
<evidence type="ECO:0000313" key="1">
    <source>
        <dbReference type="EMBL" id="MQX52186.1"/>
    </source>
</evidence>